<feature type="region of interest" description="Disordered" evidence="1">
    <location>
        <begin position="123"/>
        <end position="142"/>
    </location>
</feature>
<keyword evidence="2" id="KW-0732">Signal</keyword>
<accession>A0ABR1FFH0</accession>
<sequence length="142" mass="16189">MRLLAVLVLLLMGCCCCCCCWCVSYVYYARDELFPHHHATYQIHTMLYIIDLLARYSLSSQLCSCKRTQTTSNHLVQLSHCVRDASVICLQDQRTTINILSLSASALRVQPSPVARMITHCHSLHPHPHPRSAKQPDLLRNE</sequence>
<evidence type="ECO:0000313" key="4">
    <source>
        <dbReference type="Proteomes" id="UP001498771"/>
    </source>
</evidence>
<feature type="chain" id="PRO_5045279566" description="Secreted protein" evidence="2">
    <location>
        <begin position="20"/>
        <end position="142"/>
    </location>
</feature>
<reference evidence="3 4" key="1">
    <citation type="submission" date="2024-03" db="EMBL/GenBank/DDBJ databases">
        <title>Genome-scale model development and genomic sequencing of the oleaginous clade Lipomyces.</title>
        <authorList>
            <consortium name="Lawrence Berkeley National Laboratory"/>
            <person name="Czajka J.J."/>
            <person name="Han Y."/>
            <person name="Kim J."/>
            <person name="Mondo S.J."/>
            <person name="Hofstad B.A."/>
            <person name="Robles A."/>
            <person name="Haridas S."/>
            <person name="Riley R."/>
            <person name="LaButti K."/>
            <person name="Pangilinan J."/>
            <person name="Andreopoulos W."/>
            <person name="Lipzen A."/>
            <person name="Yan J."/>
            <person name="Wang M."/>
            <person name="Ng V."/>
            <person name="Grigoriev I.V."/>
            <person name="Spatafora J.W."/>
            <person name="Magnuson J.K."/>
            <person name="Baker S.E."/>
            <person name="Pomraning K.R."/>
        </authorList>
    </citation>
    <scope>NUCLEOTIDE SEQUENCE [LARGE SCALE GENOMIC DNA]</scope>
    <source>
        <strain evidence="3 4">Phaff 52-87</strain>
    </source>
</reference>
<feature type="compositionally biased region" description="Basic residues" evidence="1">
    <location>
        <begin position="123"/>
        <end position="132"/>
    </location>
</feature>
<feature type="signal peptide" evidence="2">
    <location>
        <begin position="1"/>
        <end position="19"/>
    </location>
</feature>
<evidence type="ECO:0008006" key="5">
    <source>
        <dbReference type="Google" id="ProtNLM"/>
    </source>
</evidence>
<keyword evidence="4" id="KW-1185">Reference proteome</keyword>
<name>A0ABR1FFH0_9ASCO</name>
<dbReference type="RefSeq" id="XP_064770946.1">
    <property type="nucleotide sequence ID" value="XM_064910952.1"/>
</dbReference>
<comment type="caution">
    <text evidence="3">The sequence shown here is derived from an EMBL/GenBank/DDBJ whole genome shotgun (WGS) entry which is preliminary data.</text>
</comment>
<dbReference type="Proteomes" id="UP001498771">
    <property type="component" value="Unassembled WGS sequence"/>
</dbReference>
<organism evidence="3 4">
    <name type="scientific">Myxozyma melibiosi</name>
    <dbReference type="NCBI Taxonomy" id="54550"/>
    <lineage>
        <taxon>Eukaryota</taxon>
        <taxon>Fungi</taxon>
        <taxon>Dikarya</taxon>
        <taxon>Ascomycota</taxon>
        <taxon>Saccharomycotina</taxon>
        <taxon>Lipomycetes</taxon>
        <taxon>Lipomycetales</taxon>
        <taxon>Lipomycetaceae</taxon>
        <taxon>Myxozyma</taxon>
    </lineage>
</organism>
<dbReference type="EMBL" id="JBBJBU010000001">
    <property type="protein sequence ID" value="KAK7207913.1"/>
    <property type="molecule type" value="Genomic_DNA"/>
</dbReference>
<evidence type="ECO:0000313" key="3">
    <source>
        <dbReference type="EMBL" id="KAK7207913.1"/>
    </source>
</evidence>
<evidence type="ECO:0000256" key="1">
    <source>
        <dbReference type="SAM" id="MobiDB-lite"/>
    </source>
</evidence>
<dbReference type="GeneID" id="90036464"/>
<evidence type="ECO:0000256" key="2">
    <source>
        <dbReference type="SAM" id="SignalP"/>
    </source>
</evidence>
<gene>
    <name evidence="3" type="ORF">BZA70DRAFT_265245</name>
</gene>
<proteinExistence type="predicted"/>
<protein>
    <recommendedName>
        <fullName evidence="5">Secreted protein</fullName>
    </recommendedName>
</protein>